<dbReference type="KEGG" id="hazt:108676773"/>
<evidence type="ECO:0000256" key="1">
    <source>
        <dbReference type="SAM" id="MobiDB-lite"/>
    </source>
</evidence>
<evidence type="ECO:0000313" key="3">
    <source>
        <dbReference type="RefSeq" id="XP_018020399.1"/>
    </source>
</evidence>
<proteinExistence type="predicted"/>
<dbReference type="RefSeq" id="XP_018020399.1">
    <property type="nucleotide sequence ID" value="XM_018164910.2"/>
</dbReference>
<organism evidence="2 3">
    <name type="scientific">Hyalella azteca</name>
    <name type="common">Amphipod</name>
    <dbReference type="NCBI Taxonomy" id="294128"/>
    <lineage>
        <taxon>Eukaryota</taxon>
        <taxon>Metazoa</taxon>
        <taxon>Ecdysozoa</taxon>
        <taxon>Arthropoda</taxon>
        <taxon>Crustacea</taxon>
        <taxon>Multicrustacea</taxon>
        <taxon>Malacostraca</taxon>
        <taxon>Eumalacostraca</taxon>
        <taxon>Peracarida</taxon>
        <taxon>Amphipoda</taxon>
        <taxon>Senticaudata</taxon>
        <taxon>Talitrida</taxon>
        <taxon>Talitroidea</taxon>
        <taxon>Hyalellidae</taxon>
        <taxon>Hyalella</taxon>
    </lineage>
</organism>
<evidence type="ECO:0000313" key="2">
    <source>
        <dbReference type="Proteomes" id="UP000694843"/>
    </source>
</evidence>
<feature type="region of interest" description="Disordered" evidence="1">
    <location>
        <begin position="344"/>
        <end position="371"/>
    </location>
</feature>
<dbReference type="Proteomes" id="UP000694843">
    <property type="component" value="Unplaced"/>
</dbReference>
<dbReference type="PANTHER" id="PTHR10773:SF19">
    <property type="match status" value="1"/>
</dbReference>
<protein>
    <submittedName>
        <fullName evidence="3">Uncharacterized protein LOC108676773</fullName>
    </submittedName>
</protein>
<accession>A0A8B7P2R1</accession>
<dbReference type="OrthoDB" id="434783at2759"/>
<reference evidence="3" key="1">
    <citation type="submission" date="2025-08" db="UniProtKB">
        <authorList>
            <consortium name="RefSeq"/>
        </authorList>
    </citation>
    <scope>IDENTIFICATION</scope>
    <source>
        <tissue evidence="3">Whole organism</tissue>
    </source>
</reference>
<name>A0A8B7P2R1_HYAAZ</name>
<dbReference type="GeneID" id="108676773"/>
<dbReference type="PANTHER" id="PTHR10773">
    <property type="entry name" value="DNA-DIRECTED RNA POLYMERASES I, II, AND III SUBUNIT RPABC2"/>
    <property type="match status" value="1"/>
</dbReference>
<sequence>MIVKDQEVPLFEDAVGQSSSERQVCLLCGAVSFADQRKFYQSLELLALKTKCSGSSMLTILTKIVGSHHQYKSNDAVCSQCYNSLNLLDELHTQAQQLQSHLVLTYRSTRRRQEEPPLACSEAVRSLLSQSQLLQSGVTIDATPSLSLTYTKSPPPKRRRVVARSAEEFLRDANHCCDYLCSHAPVDSSSSNSSYRQWLPPEFPEYIPLSSHTTPSFMRSEHNDCLPTNKSSSACSQDTILKCSVGDLSQSLFASNPSTLFNIRSNLSYSSVNSSSNPNYRLFKQPNSRAKATEIGQDIEQTLPKVVAKFITPSLKSVISSPRRLVNDERLSRLDDSVQVVSISRDVATGHEPDDDDVKSTSDSSCDESSVPAASAAFGGVSAPGSGEAGSLAAEVTQAAMLLSNPEASSLLQSFLTTSLWMATPADGDNNGHVTKDGAAKPHHHTRANSDDEDDDTAVTELSEDVTRESLNAVAATLTRTTRRELKNTGQSYVNTRGKTIEAKHVAPQDCSKCVLRCGAKLSEADRQSIFAEYWGLADYAKQREYLAHHMHREEKLGPSGLTRTVVLYYLTHHTKVQVCRQFFLKTLCVSEKASRIVLEKKMRGDFGAPEPPPPAWFTD</sequence>
<feature type="region of interest" description="Disordered" evidence="1">
    <location>
        <begin position="428"/>
        <end position="458"/>
    </location>
</feature>
<gene>
    <name evidence="3" type="primary">LOC108676773</name>
</gene>
<keyword evidence="2" id="KW-1185">Reference proteome</keyword>
<dbReference type="AlphaFoldDB" id="A0A8B7P2R1"/>
<feature type="compositionally biased region" description="Low complexity" evidence="1">
    <location>
        <begin position="361"/>
        <end position="370"/>
    </location>
</feature>